<evidence type="ECO:0000313" key="5">
    <source>
        <dbReference type="Proteomes" id="UP000027647"/>
    </source>
</evidence>
<organism evidence="4 5">
    <name type="scientific">Erythrobacter longus</name>
    <dbReference type="NCBI Taxonomy" id="1044"/>
    <lineage>
        <taxon>Bacteria</taxon>
        <taxon>Pseudomonadati</taxon>
        <taxon>Pseudomonadota</taxon>
        <taxon>Alphaproteobacteria</taxon>
        <taxon>Sphingomonadales</taxon>
        <taxon>Erythrobacteraceae</taxon>
        <taxon>Erythrobacter/Porphyrobacter group</taxon>
        <taxon>Erythrobacter</taxon>
    </lineage>
</organism>
<dbReference type="EMBL" id="JMIW01000003">
    <property type="protein sequence ID" value="KEO90534.1"/>
    <property type="molecule type" value="Genomic_DNA"/>
</dbReference>
<dbReference type="eggNOG" id="COG4678">
    <property type="taxonomic scope" value="Bacteria"/>
</dbReference>
<reference evidence="4 5" key="1">
    <citation type="submission" date="2014-04" db="EMBL/GenBank/DDBJ databases">
        <title>A comprehensive comparison of genomes of Erythrobacter spp. strains.</title>
        <authorList>
            <person name="Zheng Q."/>
        </authorList>
    </citation>
    <scope>NUCLEOTIDE SEQUENCE [LARGE SCALE GENOMIC DNA]</scope>
    <source>
        <strain evidence="4 5">DSM 6997</strain>
    </source>
</reference>
<evidence type="ECO:0000256" key="2">
    <source>
        <dbReference type="SAM" id="Phobius"/>
    </source>
</evidence>
<feature type="compositionally biased region" description="Polar residues" evidence="1">
    <location>
        <begin position="564"/>
        <end position="600"/>
    </location>
</feature>
<keyword evidence="2" id="KW-1133">Transmembrane helix</keyword>
<feature type="transmembrane region" description="Helical" evidence="2">
    <location>
        <begin position="358"/>
        <end position="379"/>
    </location>
</feature>
<feature type="compositionally biased region" description="Polar residues" evidence="1">
    <location>
        <begin position="688"/>
        <end position="727"/>
    </location>
</feature>
<evidence type="ECO:0000313" key="4">
    <source>
        <dbReference type="EMBL" id="KEO90534.1"/>
    </source>
</evidence>
<feature type="compositionally biased region" description="Polar residues" evidence="1">
    <location>
        <begin position="612"/>
        <end position="622"/>
    </location>
</feature>
<keyword evidence="5" id="KW-1185">Reference proteome</keyword>
<keyword evidence="2" id="KW-0812">Transmembrane</keyword>
<evidence type="ECO:0000259" key="3">
    <source>
        <dbReference type="Pfam" id="PF07916"/>
    </source>
</evidence>
<feature type="region of interest" description="Disordered" evidence="1">
    <location>
        <begin position="549"/>
        <end position="728"/>
    </location>
</feature>
<dbReference type="Proteomes" id="UP000027647">
    <property type="component" value="Unassembled WGS sequence"/>
</dbReference>
<feature type="compositionally biased region" description="Gly residues" evidence="1">
    <location>
        <begin position="649"/>
        <end position="667"/>
    </location>
</feature>
<feature type="compositionally biased region" description="Basic and acidic residues" evidence="1">
    <location>
        <begin position="872"/>
        <end position="939"/>
    </location>
</feature>
<proteinExistence type="predicted"/>
<gene>
    <name evidence="4" type="ORF">EH31_10630</name>
</gene>
<keyword evidence="2" id="KW-0472">Membrane</keyword>
<feature type="compositionally biased region" description="Basic and acidic residues" evidence="1">
    <location>
        <begin position="670"/>
        <end position="683"/>
    </location>
</feature>
<feature type="domain" description="TraG N-terminal Proteobacteria" evidence="3">
    <location>
        <begin position="3"/>
        <end position="450"/>
    </location>
</feature>
<feature type="compositionally biased region" description="Basic and acidic residues" evidence="1">
    <location>
        <begin position="601"/>
        <end position="611"/>
    </location>
</feature>
<feature type="transmembrane region" description="Helical" evidence="2">
    <location>
        <begin position="57"/>
        <end position="77"/>
    </location>
</feature>
<feature type="transmembrane region" description="Helical" evidence="2">
    <location>
        <begin position="31"/>
        <end position="50"/>
    </location>
</feature>
<dbReference type="STRING" id="1044.EH31_10630"/>
<feature type="transmembrane region" description="Helical" evidence="2">
    <location>
        <begin position="322"/>
        <end position="346"/>
    </location>
</feature>
<comment type="caution">
    <text evidence="4">The sequence shown here is derived from an EMBL/GenBank/DDBJ whole genome shotgun (WGS) entry which is preliminary data.</text>
</comment>
<dbReference type="Pfam" id="PF07916">
    <property type="entry name" value="TraG_N"/>
    <property type="match status" value="1"/>
</dbReference>
<dbReference type="InterPro" id="IPR012931">
    <property type="entry name" value="TraG_N_Proteobacteria"/>
</dbReference>
<dbReference type="RefSeq" id="WP_051699130.1">
    <property type="nucleotide sequence ID" value="NZ_JMIW01000003.1"/>
</dbReference>
<name>A0A074MAV3_ERYLO</name>
<dbReference type="AlphaFoldDB" id="A0A074MAV3"/>
<accession>A0A074MAV3</accession>
<feature type="region of interest" description="Disordered" evidence="1">
    <location>
        <begin position="837"/>
        <end position="939"/>
    </location>
</feature>
<evidence type="ECO:0000256" key="1">
    <source>
        <dbReference type="SAM" id="MobiDB-lite"/>
    </source>
</evidence>
<sequence length="939" mass="101252">MLEIFTTGGGEYVVNVFNAVSAWTGGGGFRSLLTVVMVMGLIYSLLVVAFSLNWRAWLNWFLGATLMFGALIVPTTTVKVTDRLNPSLAPATVANVPVGLALVASISSTAGDWLTRTAETVFVMPNSLQMSNNGIIYGARLWDRTRDFRIKDPRISANLDEYYRQCLLYDILLGFEDFDTIANSDNILVDMGPGSPARAMTQIPVSGPSTIVTCQAGYTELQTAMAAYTELGLEEEGRKMFPGLTPAAAKAKLVADMPVIANHFHGSSQTAQQVFQQRSLVDAFLQARANLSAADGDTFAMLRAEEQARNTYSSIAQQAMTWVPLLNIVLTVVFYAMFPVIFPLFLFPRTGVTALKGYVTGFFYLAAWGPLYVVLHMFIMDRAADSLNATAPGAITMAGMAGIDAVNADTATIAGFLMMSIPFLAAGMARGAMAVSSQATSMLAPAQAAAEAAAVERTTGNYSYGNESFMNLSSFNRQSNQWNTAPSYTGGAIMMSKVNDNGTFIKRTADGSTVFDTSPGMSRLAFGASLSQFNNAERQQTLSELETARSTLSEERSRAISFLDRTSSRQTSGVRNSSGSENTAGFRSGENLQRFDNQSLDSRDGIIESDRVTSSQGDQQTSTDRHETTQSGNAGVGGTVGRGNSTGRAGRGSGAGLNGGAQVGINGGRVRTDSVNRGSDRTIGRGFESSTSDNRSNGSNATQDAGSYSQSGSFNRSEGYSDNSFSSERALEEVRRIDERIAEIDELSTSLSNNTSSRDGYGSNVNFDMSQIVASRYQEKAAELGITAPSLARTDYTPQEQAAHEIVARDIISDYYDERVAPYRDLIPDEGSVVGNVSGPGQFSEADLRSKTPAPSYGGPRSLVSGSADESIGERIDEGAEGLGDRYESNGSRYGERREEFDRSREGLGGADDRFDERFYDRDQRERSPLHRRLRGDEQ</sequence>
<protein>
    <recommendedName>
        <fullName evidence="3">TraG N-terminal Proteobacteria domain-containing protein</fullName>
    </recommendedName>
</protein>
<dbReference type="OrthoDB" id="7413598at2"/>